<comment type="caution">
    <text evidence="1">The sequence shown here is derived from an EMBL/GenBank/DDBJ whole genome shotgun (WGS) entry which is preliminary data.</text>
</comment>
<evidence type="ECO:0000313" key="1">
    <source>
        <dbReference type="EMBL" id="KAI3740881.1"/>
    </source>
</evidence>
<name>A0ACB9D2Y8_CICIN</name>
<protein>
    <submittedName>
        <fullName evidence="1">Uncharacterized protein</fullName>
    </submittedName>
</protein>
<dbReference type="EMBL" id="CM042013">
    <property type="protein sequence ID" value="KAI3740881.1"/>
    <property type="molecule type" value="Genomic_DNA"/>
</dbReference>
<reference evidence="2" key="1">
    <citation type="journal article" date="2022" name="Mol. Ecol. Resour.">
        <title>The genomes of chicory, endive, great burdock and yacon provide insights into Asteraceae palaeo-polyploidization history and plant inulin production.</title>
        <authorList>
            <person name="Fan W."/>
            <person name="Wang S."/>
            <person name="Wang H."/>
            <person name="Wang A."/>
            <person name="Jiang F."/>
            <person name="Liu H."/>
            <person name="Zhao H."/>
            <person name="Xu D."/>
            <person name="Zhang Y."/>
        </authorList>
    </citation>
    <scope>NUCLEOTIDE SEQUENCE [LARGE SCALE GENOMIC DNA]</scope>
    <source>
        <strain evidence="2">cv. Punajuju</strain>
    </source>
</reference>
<evidence type="ECO:0000313" key="2">
    <source>
        <dbReference type="Proteomes" id="UP001055811"/>
    </source>
</evidence>
<dbReference type="Proteomes" id="UP001055811">
    <property type="component" value="Linkage Group LG05"/>
</dbReference>
<sequence>MKSFTMRSQFYIPTHMNLITNPSLIVSPKTKSPSLSIKKPNSSSQITKSPSRIKLSRPLSIESARVKITLNPNKSSSIGTSSADEGPHQFGLSTETEKFIDSSRYLIVGAVSLGFMMLLMGSDDHQMALAFGPEGPLMEDFWDNMRRYGLYALTVSTGVLYAVFQPLYELLKNPISAILVLTILGGGFYIVTQVVSAMIGITEFSYDYNY</sequence>
<accession>A0ACB9D2Y8</accession>
<gene>
    <name evidence="1" type="ORF">L2E82_31356</name>
</gene>
<proteinExistence type="predicted"/>
<reference evidence="1 2" key="2">
    <citation type="journal article" date="2022" name="Mol. Ecol. Resour.">
        <title>The genomes of chicory, endive, great burdock and yacon provide insights into Asteraceae paleo-polyploidization history and plant inulin production.</title>
        <authorList>
            <person name="Fan W."/>
            <person name="Wang S."/>
            <person name="Wang H."/>
            <person name="Wang A."/>
            <person name="Jiang F."/>
            <person name="Liu H."/>
            <person name="Zhao H."/>
            <person name="Xu D."/>
            <person name="Zhang Y."/>
        </authorList>
    </citation>
    <scope>NUCLEOTIDE SEQUENCE [LARGE SCALE GENOMIC DNA]</scope>
    <source>
        <strain evidence="2">cv. Punajuju</strain>
        <tissue evidence="1">Leaves</tissue>
    </source>
</reference>
<keyword evidence="2" id="KW-1185">Reference proteome</keyword>
<organism evidence="1 2">
    <name type="scientific">Cichorium intybus</name>
    <name type="common">Chicory</name>
    <dbReference type="NCBI Taxonomy" id="13427"/>
    <lineage>
        <taxon>Eukaryota</taxon>
        <taxon>Viridiplantae</taxon>
        <taxon>Streptophyta</taxon>
        <taxon>Embryophyta</taxon>
        <taxon>Tracheophyta</taxon>
        <taxon>Spermatophyta</taxon>
        <taxon>Magnoliopsida</taxon>
        <taxon>eudicotyledons</taxon>
        <taxon>Gunneridae</taxon>
        <taxon>Pentapetalae</taxon>
        <taxon>asterids</taxon>
        <taxon>campanulids</taxon>
        <taxon>Asterales</taxon>
        <taxon>Asteraceae</taxon>
        <taxon>Cichorioideae</taxon>
        <taxon>Cichorieae</taxon>
        <taxon>Cichoriinae</taxon>
        <taxon>Cichorium</taxon>
    </lineage>
</organism>